<dbReference type="Proteomes" id="UP001201812">
    <property type="component" value="Unassembled WGS sequence"/>
</dbReference>
<dbReference type="EMBL" id="JAKKPZ010000003">
    <property type="protein sequence ID" value="KAI1723340.1"/>
    <property type="molecule type" value="Genomic_DNA"/>
</dbReference>
<dbReference type="GO" id="GO:0000076">
    <property type="term" value="P:DNA replication checkpoint signaling"/>
    <property type="evidence" value="ECO:0007669"/>
    <property type="project" value="TreeGrafter"/>
</dbReference>
<evidence type="ECO:0000313" key="1">
    <source>
        <dbReference type="EMBL" id="KAI1723340.1"/>
    </source>
</evidence>
<dbReference type="GO" id="GO:0030896">
    <property type="term" value="C:checkpoint clamp complex"/>
    <property type="evidence" value="ECO:0007669"/>
    <property type="project" value="InterPro"/>
</dbReference>
<keyword evidence="2" id="KW-1185">Reference proteome</keyword>
<dbReference type="SUPFAM" id="SSF55979">
    <property type="entry name" value="DNA clamp"/>
    <property type="match status" value="1"/>
</dbReference>
<evidence type="ECO:0000313" key="2">
    <source>
        <dbReference type="Proteomes" id="UP001201812"/>
    </source>
</evidence>
<reference evidence="1" key="1">
    <citation type="submission" date="2022-01" db="EMBL/GenBank/DDBJ databases">
        <title>Genome Sequence Resource for Two Populations of Ditylenchus destructor, the Migratory Endoparasitic Phytonematode.</title>
        <authorList>
            <person name="Zhang H."/>
            <person name="Lin R."/>
            <person name="Xie B."/>
        </authorList>
    </citation>
    <scope>NUCLEOTIDE SEQUENCE</scope>
    <source>
        <strain evidence="1">BazhouSP</strain>
    </source>
</reference>
<name>A0AAD4RBD1_9BILA</name>
<sequence length="453" mass="51358">MPECNFSNEQNYEETQRAIEAAIHMEDDVKNRCNKEIYLENAASFSIDSNLNIFGYVILAMSKFSDQLHLEPSPEGLTIKAVNSSKSVFASILLTNEFFSKCDTSIIDPNRYNVCRVSIKSILAVFRPSFQPSQRNATGNKLSCAIQVDPSFDYIVIHMCFIHDVSKCCVIPLRECVDTFDHIFTDTSRLSNCFKLEAKVLLDILNMIGSDADVIKLVAEPDVFTVERYLNAEQDRNTRRKTVANIEPTEFQLYTLKRPTRVAIPVKEFKGVLQFADVTGMAVFLYFDQAEKPLIAVLEKNVEIVAEFVLATYDCNSMIQFGEQDLGEDIQLRENFSIQNRSVQRSPMLDENAHVDIPTFHGALSEPVAESTPIQEDIRRPSKSVPALKSVKRRLMERNDLISEDDWRSQPAMEFVDERLGVFALDTESPDTSALFANVDVMCVESDNDEEMN</sequence>
<dbReference type="GO" id="GO:0031573">
    <property type="term" value="P:mitotic intra-S DNA damage checkpoint signaling"/>
    <property type="evidence" value="ECO:0007669"/>
    <property type="project" value="TreeGrafter"/>
</dbReference>
<organism evidence="1 2">
    <name type="scientific">Ditylenchus destructor</name>
    <dbReference type="NCBI Taxonomy" id="166010"/>
    <lineage>
        <taxon>Eukaryota</taxon>
        <taxon>Metazoa</taxon>
        <taxon>Ecdysozoa</taxon>
        <taxon>Nematoda</taxon>
        <taxon>Chromadorea</taxon>
        <taxon>Rhabditida</taxon>
        <taxon>Tylenchina</taxon>
        <taxon>Tylenchomorpha</taxon>
        <taxon>Sphaerularioidea</taxon>
        <taxon>Anguinidae</taxon>
        <taxon>Anguininae</taxon>
        <taxon>Ditylenchus</taxon>
    </lineage>
</organism>
<dbReference type="Gene3D" id="3.70.10.10">
    <property type="match status" value="1"/>
</dbReference>
<dbReference type="AlphaFoldDB" id="A0AAD4RBD1"/>
<accession>A0AAD4RBD1</accession>
<dbReference type="PANTHER" id="PTHR15237">
    <property type="entry name" value="DNA REPAIR PROTEIN RAD9"/>
    <property type="match status" value="1"/>
</dbReference>
<dbReference type="InterPro" id="IPR046938">
    <property type="entry name" value="DNA_clamp_sf"/>
</dbReference>
<comment type="caution">
    <text evidence="1">The sequence shown here is derived from an EMBL/GenBank/DDBJ whole genome shotgun (WGS) entry which is preliminary data.</text>
</comment>
<dbReference type="PANTHER" id="PTHR15237:SF0">
    <property type="entry name" value="CELL CYCLE CHECKPOINT CONTROL PROTEIN"/>
    <property type="match status" value="1"/>
</dbReference>
<proteinExistence type="predicted"/>
<dbReference type="GO" id="GO:0071479">
    <property type="term" value="P:cellular response to ionizing radiation"/>
    <property type="evidence" value="ECO:0007669"/>
    <property type="project" value="TreeGrafter"/>
</dbReference>
<gene>
    <name evidence="1" type="ORF">DdX_03495</name>
</gene>
<protein>
    <submittedName>
        <fullName evidence="1">Rad9 domain-containing protein</fullName>
    </submittedName>
</protein>
<dbReference type="InterPro" id="IPR007268">
    <property type="entry name" value="Rad9/Ddc1"/>
</dbReference>
<dbReference type="GO" id="GO:0006281">
    <property type="term" value="P:DNA repair"/>
    <property type="evidence" value="ECO:0007669"/>
    <property type="project" value="TreeGrafter"/>
</dbReference>
<dbReference type="Pfam" id="PF04139">
    <property type="entry name" value="Rad9"/>
    <property type="match status" value="1"/>
</dbReference>